<evidence type="ECO:0000256" key="4">
    <source>
        <dbReference type="ARBA" id="ARBA00022741"/>
    </source>
</evidence>
<feature type="transmembrane region" description="Helical" evidence="9">
    <location>
        <begin position="479"/>
        <end position="499"/>
    </location>
</feature>
<keyword evidence="5 11" id="KW-0418">Kinase</keyword>
<proteinExistence type="predicted"/>
<keyword evidence="4" id="KW-0547">Nucleotide-binding</keyword>
<dbReference type="OrthoDB" id="502205at2"/>
<dbReference type="Gene3D" id="3.30.200.20">
    <property type="entry name" value="Phosphorylase Kinase, domain 1"/>
    <property type="match status" value="1"/>
</dbReference>
<comment type="catalytic activity">
    <reaction evidence="7">
        <text>L-threonyl-[protein] + ATP = O-phospho-L-threonyl-[protein] + ADP + H(+)</text>
        <dbReference type="Rhea" id="RHEA:46608"/>
        <dbReference type="Rhea" id="RHEA-COMP:11060"/>
        <dbReference type="Rhea" id="RHEA-COMP:11605"/>
        <dbReference type="ChEBI" id="CHEBI:15378"/>
        <dbReference type="ChEBI" id="CHEBI:30013"/>
        <dbReference type="ChEBI" id="CHEBI:30616"/>
        <dbReference type="ChEBI" id="CHEBI:61977"/>
        <dbReference type="ChEBI" id="CHEBI:456216"/>
        <dbReference type="EC" id="2.7.11.1"/>
    </reaction>
</comment>
<dbReference type="EC" id="2.7.11.1" evidence="1"/>
<name>B4VYP7_9CYAN</name>
<dbReference type="PROSITE" id="PS50011">
    <property type="entry name" value="PROTEIN_KINASE_DOM"/>
    <property type="match status" value="1"/>
</dbReference>
<keyword evidence="6" id="KW-0067">ATP-binding</keyword>
<feature type="transmembrane region" description="Helical" evidence="9">
    <location>
        <begin position="426"/>
        <end position="447"/>
    </location>
</feature>
<dbReference type="CDD" id="cd14014">
    <property type="entry name" value="STKc_PknB_like"/>
    <property type="match status" value="1"/>
</dbReference>
<organism evidence="11 12">
    <name type="scientific">Coleofasciculus chthonoplastes PCC 7420</name>
    <dbReference type="NCBI Taxonomy" id="118168"/>
    <lineage>
        <taxon>Bacteria</taxon>
        <taxon>Bacillati</taxon>
        <taxon>Cyanobacteriota</taxon>
        <taxon>Cyanophyceae</taxon>
        <taxon>Coleofasciculales</taxon>
        <taxon>Coleofasciculaceae</taxon>
        <taxon>Coleofasciculus</taxon>
    </lineage>
</organism>
<dbReference type="EMBL" id="DS989860">
    <property type="protein sequence ID" value="EDX72940.1"/>
    <property type="molecule type" value="Genomic_DNA"/>
</dbReference>
<dbReference type="GO" id="GO:0004674">
    <property type="term" value="F:protein serine/threonine kinase activity"/>
    <property type="evidence" value="ECO:0007669"/>
    <property type="project" value="UniProtKB-KW"/>
</dbReference>
<evidence type="ECO:0000256" key="5">
    <source>
        <dbReference type="ARBA" id="ARBA00022777"/>
    </source>
</evidence>
<sequence length="580" mass="64600">MNNSSPTPSTSRPRYQKIRELGRNRAGGRITYLAKDNKTQQPVVIKRFLFAQAGSDWSGFKAYQREIQLLQGLDHPGIPRYLDSFETKAGFCMVQEYKKAQSLAIPRSFEPEQIKQIAIATLEILLYLQRRLPIVIHRDIKPENLLVDEQINVYLVDFGLARMGGSNVAMSSVAAGTFGFMAPEQLYNHKLTGATDLYGLGATLISLLTGTKSIAMDTLINEEGQIHFQHLLPQLSLRFVTWLEKMVQPKARDRYIDAAAALEALKPIDLIRTPEVKLSQEILEFRTTHIGEKLTQIVTVENSIPETVLEGTWQVAPHPSDPRFRKQNSHLWITFEPARFQGNQVECKIRVDTNRLMANQTYKRRILLQTNAVPETHSLELKVNTNFLALPKPPWISLGLLFGLSGIVTWLLAGFVAFFIAQIPILGYWIGTGFIAAFVGGVVLSVLGVRGVPITKTACSLVGIMMVLAIFVAGFLGTFLVALVGLAGLITGFIAGAVIKNYRERGFSPKIAMTSSLLMTGLGMSLGIGYNFGFVNFWLLVSTIGSSLALVSLLINPYLQRRKRLEHYNQSAKKRRLIKP</sequence>
<dbReference type="SUPFAM" id="SSF56112">
    <property type="entry name" value="Protein kinase-like (PK-like)"/>
    <property type="match status" value="1"/>
</dbReference>
<evidence type="ECO:0000256" key="9">
    <source>
        <dbReference type="SAM" id="Phobius"/>
    </source>
</evidence>
<dbReference type="RefSeq" id="WP_006103742.1">
    <property type="nucleotide sequence ID" value="NZ_DS989860.1"/>
</dbReference>
<dbReference type="InterPro" id="IPR011009">
    <property type="entry name" value="Kinase-like_dom_sf"/>
</dbReference>
<keyword evidence="2" id="KW-0723">Serine/threonine-protein kinase</keyword>
<keyword evidence="9" id="KW-0472">Membrane</keyword>
<evidence type="ECO:0000256" key="1">
    <source>
        <dbReference type="ARBA" id="ARBA00012513"/>
    </source>
</evidence>
<dbReference type="eggNOG" id="COG0515">
    <property type="taxonomic scope" value="Bacteria"/>
</dbReference>
<dbReference type="PANTHER" id="PTHR24363">
    <property type="entry name" value="SERINE/THREONINE PROTEIN KINASE"/>
    <property type="match status" value="1"/>
</dbReference>
<protein>
    <recommendedName>
        <fullName evidence="1">non-specific serine/threonine protein kinase</fullName>
        <ecNumber evidence="1">2.7.11.1</ecNumber>
    </recommendedName>
</protein>
<evidence type="ECO:0000256" key="7">
    <source>
        <dbReference type="ARBA" id="ARBA00047899"/>
    </source>
</evidence>
<keyword evidence="3" id="KW-0808">Transferase</keyword>
<keyword evidence="9" id="KW-0812">Transmembrane</keyword>
<feature type="transmembrane region" description="Helical" evidence="9">
    <location>
        <begin position="538"/>
        <end position="559"/>
    </location>
</feature>
<evidence type="ECO:0000259" key="10">
    <source>
        <dbReference type="PROSITE" id="PS50011"/>
    </source>
</evidence>
<dbReference type="STRING" id="118168.MC7420_2558"/>
<feature type="domain" description="Protein kinase" evidence="10">
    <location>
        <begin position="15"/>
        <end position="271"/>
    </location>
</feature>
<dbReference type="AlphaFoldDB" id="B4VYP7"/>
<feature type="transmembrane region" description="Helical" evidence="9">
    <location>
        <begin position="395"/>
        <end position="420"/>
    </location>
</feature>
<reference evidence="11 12" key="1">
    <citation type="submission" date="2008-07" db="EMBL/GenBank/DDBJ databases">
        <authorList>
            <person name="Tandeau de Marsac N."/>
            <person name="Ferriera S."/>
            <person name="Johnson J."/>
            <person name="Kravitz S."/>
            <person name="Beeson K."/>
            <person name="Sutton G."/>
            <person name="Rogers Y.-H."/>
            <person name="Friedman R."/>
            <person name="Frazier M."/>
            <person name="Venter J.C."/>
        </authorList>
    </citation>
    <scope>NUCLEOTIDE SEQUENCE [LARGE SCALE GENOMIC DNA]</scope>
    <source>
        <strain evidence="11 12">PCC 7420</strain>
    </source>
</reference>
<evidence type="ECO:0000313" key="12">
    <source>
        <dbReference type="Proteomes" id="UP000003835"/>
    </source>
</evidence>
<keyword evidence="12" id="KW-1185">Reference proteome</keyword>
<dbReference type="PANTHER" id="PTHR24363:SF0">
    <property type="entry name" value="SERINE_THREONINE KINASE LIKE DOMAIN CONTAINING 1"/>
    <property type="match status" value="1"/>
</dbReference>
<dbReference type="Pfam" id="PF00069">
    <property type="entry name" value="Pkinase"/>
    <property type="match status" value="1"/>
</dbReference>
<comment type="catalytic activity">
    <reaction evidence="8">
        <text>L-seryl-[protein] + ATP = O-phospho-L-seryl-[protein] + ADP + H(+)</text>
        <dbReference type="Rhea" id="RHEA:17989"/>
        <dbReference type="Rhea" id="RHEA-COMP:9863"/>
        <dbReference type="Rhea" id="RHEA-COMP:11604"/>
        <dbReference type="ChEBI" id="CHEBI:15378"/>
        <dbReference type="ChEBI" id="CHEBI:29999"/>
        <dbReference type="ChEBI" id="CHEBI:30616"/>
        <dbReference type="ChEBI" id="CHEBI:83421"/>
        <dbReference type="ChEBI" id="CHEBI:456216"/>
        <dbReference type="EC" id="2.7.11.1"/>
    </reaction>
</comment>
<evidence type="ECO:0000256" key="2">
    <source>
        <dbReference type="ARBA" id="ARBA00022527"/>
    </source>
</evidence>
<dbReference type="HOGENOM" id="CLU_025432_0_0_3"/>
<dbReference type="SMART" id="SM00220">
    <property type="entry name" value="S_TKc"/>
    <property type="match status" value="1"/>
</dbReference>
<dbReference type="InterPro" id="IPR008271">
    <property type="entry name" value="Ser/Thr_kinase_AS"/>
</dbReference>
<gene>
    <name evidence="11" type="ORF">MC7420_2558</name>
</gene>
<keyword evidence="9" id="KW-1133">Transmembrane helix</keyword>
<evidence type="ECO:0000256" key="3">
    <source>
        <dbReference type="ARBA" id="ARBA00022679"/>
    </source>
</evidence>
<evidence type="ECO:0000256" key="8">
    <source>
        <dbReference type="ARBA" id="ARBA00048679"/>
    </source>
</evidence>
<dbReference type="Gene3D" id="1.10.510.10">
    <property type="entry name" value="Transferase(Phosphotransferase) domain 1"/>
    <property type="match status" value="1"/>
</dbReference>
<feature type="transmembrane region" description="Helical" evidence="9">
    <location>
        <begin position="511"/>
        <end position="532"/>
    </location>
</feature>
<evidence type="ECO:0000256" key="6">
    <source>
        <dbReference type="ARBA" id="ARBA00022840"/>
    </source>
</evidence>
<dbReference type="Proteomes" id="UP000003835">
    <property type="component" value="Unassembled WGS sequence"/>
</dbReference>
<dbReference type="PROSITE" id="PS00108">
    <property type="entry name" value="PROTEIN_KINASE_ST"/>
    <property type="match status" value="1"/>
</dbReference>
<dbReference type="GO" id="GO:0005524">
    <property type="term" value="F:ATP binding"/>
    <property type="evidence" value="ECO:0007669"/>
    <property type="project" value="UniProtKB-KW"/>
</dbReference>
<accession>B4VYP7</accession>
<dbReference type="InterPro" id="IPR000719">
    <property type="entry name" value="Prot_kinase_dom"/>
</dbReference>
<evidence type="ECO:0000313" key="11">
    <source>
        <dbReference type="EMBL" id="EDX72940.1"/>
    </source>
</evidence>